<keyword evidence="3" id="KW-1185">Reference proteome</keyword>
<dbReference type="Proteomes" id="UP000070412">
    <property type="component" value="Unassembled WGS sequence"/>
</dbReference>
<dbReference type="AlphaFoldDB" id="A0A834VC11"/>
<evidence type="ECO:0000313" key="1">
    <source>
        <dbReference type="EMBL" id="KAF7489794.1"/>
    </source>
</evidence>
<accession>A0A834VC11</accession>
<reference evidence="2" key="3">
    <citation type="submission" date="2022-06" db="UniProtKB">
        <authorList>
            <consortium name="EnsemblMetazoa"/>
        </authorList>
    </citation>
    <scope>IDENTIFICATION</scope>
</reference>
<dbReference type="OMA" id="FPRFEPN"/>
<protein>
    <submittedName>
        <fullName evidence="1 2">Uncharacterized protein</fullName>
    </submittedName>
</protein>
<gene>
    <name evidence="1" type="ORF">SSS_902</name>
</gene>
<proteinExistence type="predicted"/>
<organism evidence="1">
    <name type="scientific">Sarcoptes scabiei</name>
    <name type="common">Itch mite</name>
    <name type="synonym">Acarus scabiei</name>
    <dbReference type="NCBI Taxonomy" id="52283"/>
    <lineage>
        <taxon>Eukaryota</taxon>
        <taxon>Metazoa</taxon>
        <taxon>Ecdysozoa</taxon>
        <taxon>Arthropoda</taxon>
        <taxon>Chelicerata</taxon>
        <taxon>Arachnida</taxon>
        <taxon>Acari</taxon>
        <taxon>Acariformes</taxon>
        <taxon>Sarcoptiformes</taxon>
        <taxon>Astigmata</taxon>
        <taxon>Psoroptidia</taxon>
        <taxon>Sarcoptoidea</taxon>
        <taxon>Sarcoptidae</taxon>
        <taxon>Sarcoptinae</taxon>
        <taxon>Sarcoptes</taxon>
    </lineage>
</organism>
<evidence type="ECO:0000313" key="3">
    <source>
        <dbReference type="Proteomes" id="UP000070412"/>
    </source>
</evidence>
<dbReference type="OrthoDB" id="6508555at2759"/>
<evidence type="ECO:0000313" key="2">
    <source>
        <dbReference type="EnsemblMetazoa" id="KAF7489794.1"/>
    </source>
</evidence>
<reference evidence="1" key="2">
    <citation type="submission" date="2020-01" db="EMBL/GenBank/DDBJ databases">
        <authorList>
            <person name="Korhonen P.K.K."/>
            <person name="Guangxu M.G."/>
            <person name="Wang T.W."/>
            <person name="Stroehlein A.J.S."/>
            <person name="Young N.D."/>
            <person name="Ang C.-S.A."/>
            <person name="Fernando D.W.F."/>
            <person name="Lu H.L."/>
            <person name="Taylor S.T."/>
            <person name="Ehtesham M.E.M."/>
            <person name="Najaraj S.H.N."/>
            <person name="Harsha G.H.G."/>
            <person name="Madugundu A.M."/>
            <person name="Renuse S.R."/>
            <person name="Holt D.H."/>
            <person name="Pandey A.P."/>
            <person name="Papenfuss A.P."/>
            <person name="Gasser R.B.G."/>
            <person name="Fischer K.F."/>
        </authorList>
    </citation>
    <scope>NUCLEOTIDE SEQUENCE</scope>
    <source>
        <strain evidence="1">SSS_KF_BRIS2020</strain>
    </source>
</reference>
<reference evidence="3" key="1">
    <citation type="journal article" date="2020" name="PLoS Negl. Trop. Dis.">
        <title>High-quality nuclear genome for Sarcoptes scabiei-A critical resource for a neglected parasite.</title>
        <authorList>
            <person name="Korhonen P.K."/>
            <person name="Gasser R.B."/>
            <person name="Ma G."/>
            <person name="Wang T."/>
            <person name="Stroehlein A.J."/>
            <person name="Young N.D."/>
            <person name="Ang C.S."/>
            <person name="Fernando D.D."/>
            <person name="Lu H.C."/>
            <person name="Taylor S."/>
            <person name="Reynolds S.L."/>
            <person name="Mofiz E."/>
            <person name="Najaraj S.H."/>
            <person name="Gowda H."/>
            <person name="Madugundu A."/>
            <person name="Renuse S."/>
            <person name="Holt D."/>
            <person name="Pandey A."/>
            <person name="Papenfuss A.T."/>
            <person name="Fischer K."/>
        </authorList>
    </citation>
    <scope>NUCLEOTIDE SEQUENCE [LARGE SCALE GENOMIC DNA]</scope>
</reference>
<sequence>MNLMEYFRNYSISILLVAMIGIVPNDSSRINQQKKHRILSRKLTDKLFEIDDRRYKRSLDSQKIISVPDLSVPNGASMQECSNDSMMQDLGTACLMKGLQMATTAIAWTSNNPALSSTTTQPSFSQSFVSIKPTTINRSRSRYFAVKPMMFEQRKINPYGFKSPAFNARKLYSTKGYPSAIPMQVRVTNDNVAKVSVNNVQSRDNSPQSQNSYVFYSGQQNPFQINWFPEKQYQNGKLNEDIQLLNGLKSSLGMLNAQAMNLKQRTQLLYTEARRKRLKFFDGLLRHTNRIIDDKQYETKRSIEEIDNVLDRLQQQQHFDVFQKFQQQFSGLPVFRYPNGMRRPQRKIEPINQKQIDQLLSIGLRNAQEMMRTVKHLNEAFDEFEDQFNFPRFEPNRIEDDSMNEIF</sequence>
<dbReference type="EnsemblMetazoa" id="SSS_902s_mrna">
    <property type="protein sequence ID" value="KAF7489794.1"/>
    <property type="gene ID" value="SSS_902"/>
</dbReference>
<name>A0A834VC11_SARSC</name>
<dbReference type="EMBL" id="WVUK01000064">
    <property type="protein sequence ID" value="KAF7489794.1"/>
    <property type="molecule type" value="Genomic_DNA"/>
</dbReference>